<keyword evidence="7 12" id="KW-0964">Secreted</keyword>
<dbReference type="PANTHER" id="PTHR31707">
    <property type="entry name" value="PECTINESTERASE"/>
    <property type="match status" value="1"/>
</dbReference>
<dbReference type="Gene3D" id="2.160.20.10">
    <property type="entry name" value="Single-stranded right-handed beta-helix, Pectin lyase-like"/>
    <property type="match status" value="1"/>
</dbReference>
<dbReference type="GO" id="GO:0042545">
    <property type="term" value="P:cell wall modification"/>
    <property type="evidence" value="ECO:0007669"/>
    <property type="project" value="UniProtKB-UniRule"/>
</dbReference>
<dbReference type="PROSITE" id="PS00800">
    <property type="entry name" value="PECTINESTERASE_1"/>
    <property type="match status" value="1"/>
</dbReference>
<dbReference type="SMART" id="SM00856">
    <property type="entry name" value="PMEI"/>
    <property type="match status" value="1"/>
</dbReference>
<dbReference type="NCBIfam" id="TIGR01614">
    <property type="entry name" value="PME_inhib"/>
    <property type="match status" value="1"/>
</dbReference>
<dbReference type="EC" id="3.1.1.11" evidence="5 12"/>
<evidence type="ECO:0000256" key="11">
    <source>
        <dbReference type="PROSITE-ProRule" id="PRU10040"/>
    </source>
</evidence>
<evidence type="ECO:0000256" key="3">
    <source>
        <dbReference type="ARBA" id="ARBA00006027"/>
    </source>
</evidence>
<evidence type="ECO:0000256" key="7">
    <source>
        <dbReference type="ARBA" id="ARBA00022525"/>
    </source>
</evidence>
<dbReference type="AlphaFoldDB" id="A0A6A3CH38"/>
<evidence type="ECO:0000256" key="1">
    <source>
        <dbReference type="ARBA" id="ARBA00004191"/>
    </source>
</evidence>
<comment type="caution">
    <text evidence="15">The sequence shown here is derived from an EMBL/GenBank/DDBJ whole genome shotgun (WGS) entry which is preliminary data.</text>
</comment>
<evidence type="ECO:0000256" key="10">
    <source>
        <dbReference type="ARBA" id="ARBA00023316"/>
    </source>
</evidence>
<dbReference type="InterPro" id="IPR000070">
    <property type="entry name" value="Pectinesterase_cat"/>
</dbReference>
<dbReference type="InterPro" id="IPR033131">
    <property type="entry name" value="Pectinesterase_Asp_AS"/>
</dbReference>
<evidence type="ECO:0000256" key="9">
    <source>
        <dbReference type="ARBA" id="ARBA00023085"/>
    </source>
</evidence>
<feature type="domain" description="Pectinesterase inhibitor" evidence="14">
    <location>
        <begin position="123"/>
        <end position="273"/>
    </location>
</feature>
<comment type="similarity">
    <text evidence="3">In the N-terminal section; belongs to the PMEI family.</text>
</comment>
<keyword evidence="13" id="KW-0472">Membrane</keyword>
<dbReference type="InterPro" id="IPR018040">
    <property type="entry name" value="Pectinesterase_Tyr_AS"/>
</dbReference>
<keyword evidence="16" id="KW-1185">Reference proteome</keyword>
<keyword evidence="9 12" id="KW-0063">Aspartyl esterase</keyword>
<evidence type="ECO:0000256" key="6">
    <source>
        <dbReference type="ARBA" id="ARBA00022512"/>
    </source>
</evidence>
<evidence type="ECO:0000256" key="13">
    <source>
        <dbReference type="SAM" id="Phobius"/>
    </source>
</evidence>
<evidence type="ECO:0000256" key="8">
    <source>
        <dbReference type="ARBA" id="ARBA00022801"/>
    </source>
</evidence>
<evidence type="ECO:0000256" key="2">
    <source>
        <dbReference type="ARBA" id="ARBA00005184"/>
    </source>
</evidence>
<name>A0A6A3CH38_HIBSY</name>
<dbReference type="FunFam" id="1.20.140.40:FF:000001">
    <property type="entry name" value="Pectinesterase"/>
    <property type="match status" value="1"/>
</dbReference>
<dbReference type="Pfam" id="PF04043">
    <property type="entry name" value="PMEI"/>
    <property type="match status" value="1"/>
</dbReference>
<dbReference type="FunFam" id="2.160.20.10:FF:000029">
    <property type="entry name" value="Pectinesterase 4"/>
    <property type="match status" value="1"/>
</dbReference>
<comment type="function">
    <text evidence="12">Acts in the modification of cell walls via demethylesterification of cell wall pectin.</text>
</comment>
<reference evidence="15" key="1">
    <citation type="submission" date="2019-09" db="EMBL/GenBank/DDBJ databases">
        <title>Draft genome information of white flower Hibiscus syriacus.</title>
        <authorList>
            <person name="Kim Y.-M."/>
        </authorList>
    </citation>
    <scope>NUCLEOTIDE SEQUENCE [LARGE SCALE GENOMIC DNA]</scope>
    <source>
        <strain evidence="15">YM2019G1</strain>
    </source>
</reference>
<comment type="pathway">
    <text evidence="2 12">Glycan metabolism; pectin degradation; 2-dehydro-3-deoxy-D-gluconate from pectin: step 1/5.</text>
</comment>
<dbReference type="EMBL" id="VEPZ02000254">
    <property type="protein sequence ID" value="KAE8728590.1"/>
    <property type="molecule type" value="Genomic_DNA"/>
</dbReference>
<dbReference type="InterPro" id="IPR035513">
    <property type="entry name" value="Invertase/methylesterase_inhib"/>
</dbReference>
<organism evidence="15 16">
    <name type="scientific">Hibiscus syriacus</name>
    <name type="common">Rose of Sharon</name>
    <dbReference type="NCBI Taxonomy" id="106335"/>
    <lineage>
        <taxon>Eukaryota</taxon>
        <taxon>Viridiplantae</taxon>
        <taxon>Streptophyta</taxon>
        <taxon>Embryophyta</taxon>
        <taxon>Tracheophyta</taxon>
        <taxon>Spermatophyta</taxon>
        <taxon>Magnoliopsida</taxon>
        <taxon>eudicotyledons</taxon>
        <taxon>Gunneridae</taxon>
        <taxon>Pentapetalae</taxon>
        <taxon>rosids</taxon>
        <taxon>malvids</taxon>
        <taxon>Malvales</taxon>
        <taxon>Malvaceae</taxon>
        <taxon>Malvoideae</taxon>
        <taxon>Hibiscus</taxon>
    </lineage>
</organism>
<accession>A0A6A3CH38</accession>
<dbReference type="InterPro" id="IPR006501">
    <property type="entry name" value="Pectinesterase_inhib_dom"/>
</dbReference>
<keyword evidence="6 12" id="KW-0134">Cell wall</keyword>
<evidence type="ECO:0000313" key="16">
    <source>
        <dbReference type="Proteomes" id="UP000436088"/>
    </source>
</evidence>
<evidence type="ECO:0000259" key="14">
    <source>
        <dbReference type="SMART" id="SM00856"/>
    </source>
</evidence>
<proteinExistence type="inferred from homology"/>
<evidence type="ECO:0000313" key="15">
    <source>
        <dbReference type="EMBL" id="KAE8728590.1"/>
    </source>
</evidence>
<dbReference type="SUPFAM" id="SSF101148">
    <property type="entry name" value="Plant invertase/pectin methylesterase inhibitor"/>
    <property type="match status" value="1"/>
</dbReference>
<dbReference type="Gene3D" id="1.20.140.40">
    <property type="entry name" value="Invertase/pectin methylesterase inhibitor family protein"/>
    <property type="match status" value="1"/>
</dbReference>
<keyword evidence="13" id="KW-1133">Transmembrane helix</keyword>
<comment type="similarity">
    <text evidence="4">In the C-terminal section; belongs to the pectinesterase family.</text>
</comment>
<dbReference type="GO" id="GO:0030599">
    <property type="term" value="F:pectinesterase activity"/>
    <property type="evidence" value="ECO:0007669"/>
    <property type="project" value="UniProtKB-UniRule"/>
</dbReference>
<dbReference type="UniPathway" id="UPA00545">
    <property type="reaction ID" value="UER00823"/>
</dbReference>
<keyword evidence="8 12" id="KW-0378">Hydrolase</keyword>
<dbReference type="GO" id="GO:0004857">
    <property type="term" value="F:enzyme inhibitor activity"/>
    <property type="evidence" value="ECO:0007669"/>
    <property type="project" value="InterPro"/>
</dbReference>
<sequence length="643" mass="71567">MLPIANFIWRGTLPPVISSSSSSSPSAPPPSPLLLLLQPRSTYMNLRALELPDSSIKQQKLKGLLATNSPPRPRLFVFLKMAGNLLFVIVLLVAVVGTVLAVVFANGMQTAERKEKEEEKVLQSKKEIQFLCKPTNFKDECEDSMDSSNSTDPKVLIKTEFNATMAEIRRVMESSKEVKELQKDENAKEAFGVCQEMFDWAIQDIERSFEKLGKTNMTKINDVLLTLQVWLSGAITSQQTCLDSYWEMDVSAAKKMKRIISKSQDLTKNALSILNGLSSITNALKIGGFDLSGLFHRKLLPREFPDWMSSGDRKLLQEKTEEIVPNVTVAKDGSGKFETIAKGIDEVPKKNTERFVIYIKAGVYDERLKIPKGLDNIMLIGDGPTKTIITGSVSVEKTLPRPPTFNTATVSTSGMNFIAKDITFENSIGPDGHQAVAVRNSGDMSAFYNCHFKGYQDTLYAHEGRQFYRDCVITGTIDFVFGDARAVFQNCELIVLKPLDNQNCIIIAQGKNEENSTGGFVFQNCTFSGDKDYLPVKDKNKSYLNRPGKKYATVIIMQSQIDDIIQPEGYIPTHGKRGLDTSYYVEFDNRGPGAKTDGRAKWDGIKQLDATAIKKFTPTIYIESETWVPKTGIPCIPNMITGL</sequence>
<evidence type="ECO:0000256" key="12">
    <source>
        <dbReference type="RuleBase" id="RU000589"/>
    </source>
</evidence>
<dbReference type="InterPro" id="IPR012334">
    <property type="entry name" value="Pectin_lyas_fold"/>
</dbReference>
<dbReference type="Proteomes" id="UP000436088">
    <property type="component" value="Unassembled WGS sequence"/>
</dbReference>
<evidence type="ECO:0000256" key="4">
    <source>
        <dbReference type="ARBA" id="ARBA00007786"/>
    </source>
</evidence>
<dbReference type="SUPFAM" id="SSF51126">
    <property type="entry name" value="Pectin lyase-like"/>
    <property type="match status" value="1"/>
</dbReference>
<protein>
    <recommendedName>
        <fullName evidence="5 12">Pectinesterase</fullName>
        <ecNumber evidence="5 12">3.1.1.11</ecNumber>
    </recommendedName>
</protein>
<feature type="transmembrane region" description="Helical" evidence="13">
    <location>
        <begin position="82"/>
        <end position="105"/>
    </location>
</feature>
<keyword evidence="10 12" id="KW-0961">Cell wall biogenesis/degradation</keyword>
<dbReference type="PROSITE" id="PS00503">
    <property type="entry name" value="PECTINESTERASE_2"/>
    <property type="match status" value="1"/>
</dbReference>
<dbReference type="CDD" id="cd15798">
    <property type="entry name" value="PMEI-like_3"/>
    <property type="match status" value="1"/>
</dbReference>
<dbReference type="GO" id="GO:0045490">
    <property type="term" value="P:pectin catabolic process"/>
    <property type="evidence" value="ECO:0007669"/>
    <property type="project" value="UniProtKB-UniRule"/>
</dbReference>
<comment type="subcellular location">
    <subcellularLocation>
        <location evidence="1 12">Secreted</location>
        <location evidence="1 12">Cell wall</location>
    </subcellularLocation>
</comment>
<keyword evidence="13" id="KW-0812">Transmembrane</keyword>
<comment type="catalytic activity">
    <reaction evidence="12">
        <text>[(1-&gt;4)-alpha-D-galacturonosyl methyl ester](n) + n H2O = [(1-&gt;4)-alpha-D-galacturonosyl](n) + n methanol + n H(+)</text>
        <dbReference type="Rhea" id="RHEA:22380"/>
        <dbReference type="Rhea" id="RHEA-COMP:14570"/>
        <dbReference type="Rhea" id="RHEA-COMP:14573"/>
        <dbReference type="ChEBI" id="CHEBI:15377"/>
        <dbReference type="ChEBI" id="CHEBI:15378"/>
        <dbReference type="ChEBI" id="CHEBI:17790"/>
        <dbReference type="ChEBI" id="CHEBI:140522"/>
        <dbReference type="ChEBI" id="CHEBI:140523"/>
        <dbReference type="EC" id="3.1.1.11"/>
    </reaction>
</comment>
<feature type="active site" evidence="11">
    <location>
        <position position="478"/>
    </location>
</feature>
<gene>
    <name evidence="15" type="ORF">F3Y22_tig00004198pilonHSYRG00024</name>
</gene>
<dbReference type="Pfam" id="PF01095">
    <property type="entry name" value="Pectinesterase"/>
    <property type="match status" value="1"/>
</dbReference>
<evidence type="ECO:0000256" key="5">
    <source>
        <dbReference type="ARBA" id="ARBA00013229"/>
    </source>
</evidence>
<dbReference type="InterPro" id="IPR011050">
    <property type="entry name" value="Pectin_lyase_fold/virulence"/>
</dbReference>